<accession>A0A2H1W6C0</accession>
<name>A0A2H1W6C0_SPOFR</name>
<dbReference type="AlphaFoldDB" id="A0A2H1W6C0"/>
<proteinExistence type="predicted"/>
<sequence length="67" mass="7910">MKQIHKGDFITGFPFNIMRDTLRRARDVTNHALYFPTCSPILQIVHIVYNDFPRLERGEKAYQTLTN</sequence>
<protein>
    <submittedName>
        <fullName evidence="1">SFRICE_016028</fullName>
    </submittedName>
</protein>
<gene>
    <name evidence="1" type="ORF">SFRICE_016028</name>
</gene>
<organism evidence="1">
    <name type="scientific">Spodoptera frugiperda</name>
    <name type="common">Fall armyworm</name>
    <dbReference type="NCBI Taxonomy" id="7108"/>
    <lineage>
        <taxon>Eukaryota</taxon>
        <taxon>Metazoa</taxon>
        <taxon>Ecdysozoa</taxon>
        <taxon>Arthropoda</taxon>
        <taxon>Hexapoda</taxon>
        <taxon>Insecta</taxon>
        <taxon>Pterygota</taxon>
        <taxon>Neoptera</taxon>
        <taxon>Endopterygota</taxon>
        <taxon>Lepidoptera</taxon>
        <taxon>Glossata</taxon>
        <taxon>Ditrysia</taxon>
        <taxon>Noctuoidea</taxon>
        <taxon>Noctuidae</taxon>
        <taxon>Amphipyrinae</taxon>
        <taxon>Spodoptera</taxon>
    </lineage>
</organism>
<reference evidence="1" key="1">
    <citation type="submission" date="2016-07" db="EMBL/GenBank/DDBJ databases">
        <authorList>
            <person name="Bretaudeau A."/>
        </authorList>
    </citation>
    <scope>NUCLEOTIDE SEQUENCE</scope>
    <source>
        <strain evidence="1">Rice</strain>
        <tissue evidence="1">Whole body</tissue>
    </source>
</reference>
<dbReference type="EMBL" id="ODYU01006612">
    <property type="protein sequence ID" value="SOQ48608.1"/>
    <property type="molecule type" value="Genomic_DNA"/>
</dbReference>
<evidence type="ECO:0000313" key="1">
    <source>
        <dbReference type="EMBL" id="SOQ48608.1"/>
    </source>
</evidence>